<dbReference type="BioCyc" id="PSYR629263:G11X0-1475-MONOMER"/>
<keyword evidence="4" id="KW-1185">Reference proteome</keyword>
<dbReference type="AlphaFoldDB" id="F3G5L4"/>
<evidence type="ECO:0000313" key="4">
    <source>
        <dbReference type="Proteomes" id="UP000004986"/>
    </source>
</evidence>
<keyword evidence="2" id="KW-0812">Transmembrane</keyword>
<keyword evidence="2" id="KW-1133">Transmembrane helix</keyword>
<keyword evidence="2" id="KW-0472">Membrane</keyword>
<reference evidence="3 4" key="1">
    <citation type="journal article" date="2011" name="PLoS Pathog.">
        <title>Dynamic evolution of pathogenicity revealed by sequencing and comparative genomics of 19 Pseudomonas syringae isolates.</title>
        <authorList>
            <person name="Baltrus D.A."/>
            <person name="Nishimura M.T."/>
            <person name="Romanchuk A."/>
            <person name="Chang J.H."/>
            <person name="Mukhtar M.S."/>
            <person name="Cherkis K."/>
            <person name="Roach J."/>
            <person name="Grant S.R."/>
            <person name="Jones C.D."/>
            <person name="Dangl J.L."/>
        </authorList>
    </citation>
    <scope>NUCLEOTIDE SEQUENCE [LARGE SCALE GENOMIC DNA]</scope>
    <source>
        <strain evidence="3 4">1704B</strain>
    </source>
</reference>
<dbReference type="HOGENOM" id="CLU_2864530_0_0_6"/>
<sequence>MLADSGPIATFDAKDPTGSQMIEEEESTGIDAWRKPSLLWLIPGGIVLFLILLLAGRSARRNRS</sequence>
<evidence type="ECO:0000313" key="3">
    <source>
        <dbReference type="EMBL" id="EGH42364.1"/>
    </source>
</evidence>
<evidence type="ECO:0000256" key="1">
    <source>
        <dbReference type="SAM" id="MobiDB-lite"/>
    </source>
</evidence>
<evidence type="ECO:0000256" key="2">
    <source>
        <dbReference type="SAM" id="Phobius"/>
    </source>
</evidence>
<comment type="caution">
    <text evidence="3">The sequence shown here is derived from an EMBL/GenBank/DDBJ whole genome shotgun (WGS) entry which is preliminary data.</text>
</comment>
<protein>
    <submittedName>
        <fullName evidence="3">Uncharacterized protein</fullName>
    </submittedName>
</protein>
<feature type="region of interest" description="Disordered" evidence="1">
    <location>
        <begin position="1"/>
        <end position="28"/>
    </location>
</feature>
<proteinExistence type="predicted"/>
<feature type="transmembrane region" description="Helical" evidence="2">
    <location>
        <begin position="37"/>
        <end position="55"/>
    </location>
</feature>
<dbReference type="PATRIC" id="fig|629263.4.peg.1323"/>
<organism evidence="3 4">
    <name type="scientific">Pseudomonas syringae pv. pisi str. 1704B</name>
    <dbReference type="NCBI Taxonomy" id="629263"/>
    <lineage>
        <taxon>Bacteria</taxon>
        <taxon>Pseudomonadati</taxon>
        <taxon>Pseudomonadota</taxon>
        <taxon>Gammaproteobacteria</taxon>
        <taxon>Pseudomonadales</taxon>
        <taxon>Pseudomonadaceae</taxon>
        <taxon>Pseudomonas</taxon>
        <taxon>Pseudomonas syringae</taxon>
    </lineage>
</organism>
<dbReference type="EMBL" id="AEAI01000402">
    <property type="protein sequence ID" value="EGH42364.1"/>
    <property type="molecule type" value="Genomic_DNA"/>
</dbReference>
<name>F3G5L4_PSESJ</name>
<accession>F3G5L4</accession>
<gene>
    <name evidence="3" type="ORF">PSYPI_08040</name>
</gene>
<dbReference type="Proteomes" id="UP000004986">
    <property type="component" value="Unassembled WGS sequence"/>
</dbReference>